<dbReference type="OrthoDB" id="10257855at2759"/>
<dbReference type="Gene3D" id="1.10.10.60">
    <property type="entry name" value="Homeodomain-like"/>
    <property type="match status" value="1"/>
</dbReference>
<feature type="transmembrane region" description="Helical" evidence="2">
    <location>
        <begin position="37"/>
        <end position="59"/>
    </location>
</feature>
<keyword evidence="2" id="KW-0472">Membrane</keyword>
<evidence type="ECO:0000256" key="2">
    <source>
        <dbReference type="SAM" id="Phobius"/>
    </source>
</evidence>
<dbReference type="Pfam" id="PF12762">
    <property type="entry name" value="DDE_Tnp_IS1595"/>
    <property type="match status" value="1"/>
</dbReference>
<sequence>MDFMSWDFDLAENVFYFHNAESQSLAFVLDWDTKDKFYSKLLSVSIVIWFISTGYNVVFNSYNILKKKRLNFDESKFGRRKYHRGHHVEGQWVFGGVERETGRCFLVPVEKRDKDTLLTIIKDWILPGTLIISDCWKFNVFRGYSHLTVNHSIEFKNPESAHTNNIEGMWCHTNASITQYSRKKHFYAGYLAKYMFLKRYRSLGPNPLVEFFKLAAQMSYANILKVPNDHSMVLAKPGETSYFHTKIPAFDIKYIEDCFKIKDFPDPTKYLIKSTSPASYTKNDIYDCWLYQNKSWSDLVSISDNKNNNPTIISSSTNVISQAERSNDDCDDIMMFNDQKIKKNTRMPYSHKEEINIVKYIVKNNYAFNVTGVTMWQKMERDKVCKYRTWQSMKERYLKRIKFDLNSGNYRFPFLSPKDLKLLRLGLNIEKISKEEKDAIKSRFLEQRMVNSESDSS</sequence>
<comment type="subcellular location">
    <subcellularLocation>
        <location evidence="1">Nucleus</location>
    </subcellularLocation>
</comment>
<evidence type="ECO:0000313" key="4">
    <source>
        <dbReference type="EMBL" id="KAF0763162.1"/>
    </source>
</evidence>
<keyword evidence="5" id="KW-1185">Reference proteome</keyword>
<comment type="caution">
    <text evidence="4">The sequence shown here is derived from an EMBL/GenBank/DDBJ whole genome shotgun (WGS) entry which is preliminary data.</text>
</comment>
<proteinExistence type="predicted"/>
<dbReference type="InterPro" id="IPR053164">
    <property type="entry name" value="IS1016-like_transposase"/>
</dbReference>
<dbReference type="Proteomes" id="UP000478052">
    <property type="component" value="Unassembled WGS sequence"/>
</dbReference>
<dbReference type="SMART" id="SM01126">
    <property type="entry name" value="DDE_Tnp_IS1595"/>
    <property type="match status" value="1"/>
</dbReference>
<dbReference type="InterPro" id="IPR015010">
    <property type="entry name" value="TERF2IP_Myb"/>
</dbReference>
<keyword evidence="2" id="KW-0812">Transmembrane</keyword>
<dbReference type="InterPro" id="IPR024445">
    <property type="entry name" value="Tnp_ISXO2-like"/>
</dbReference>
<accession>A0A6G0YZ75</accession>
<dbReference type="Pfam" id="PF08914">
    <property type="entry name" value="Myb_Rap1"/>
    <property type="match status" value="1"/>
</dbReference>
<dbReference type="SUPFAM" id="SSF46689">
    <property type="entry name" value="Homeodomain-like"/>
    <property type="match status" value="1"/>
</dbReference>
<keyword evidence="2" id="KW-1133">Transmembrane helix</keyword>
<gene>
    <name evidence="4" type="ORF">FWK35_00013052</name>
</gene>
<protein>
    <submittedName>
        <fullName evidence="4">Myb DNA-bind 2 domain-containing protein</fullName>
    </submittedName>
</protein>
<dbReference type="PANTHER" id="PTHR47163:SF2">
    <property type="entry name" value="SI:DKEY-17M8.2"/>
    <property type="match status" value="1"/>
</dbReference>
<evidence type="ECO:0000256" key="1">
    <source>
        <dbReference type="ARBA" id="ARBA00004123"/>
    </source>
</evidence>
<name>A0A6G0YZ75_APHCR</name>
<dbReference type="GO" id="GO:0005634">
    <property type="term" value="C:nucleus"/>
    <property type="evidence" value="ECO:0007669"/>
    <property type="project" value="UniProtKB-SubCell"/>
</dbReference>
<dbReference type="EMBL" id="VUJU01001951">
    <property type="protein sequence ID" value="KAF0763162.1"/>
    <property type="molecule type" value="Genomic_DNA"/>
</dbReference>
<organism evidence="4 5">
    <name type="scientific">Aphis craccivora</name>
    <name type="common">Cowpea aphid</name>
    <dbReference type="NCBI Taxonomy" id="307492"/>
    <lineage>
        <taxon>Eukaryota</taxon>
        <taxon>Metazoa</taxon>
        <taxon>Ecdysozoa</taxon>
        <taxon>Arthropoda</taxon>
        <taxon>Hexapoda</taxon>
        <taxon>Insecta</taxon>
        <taxon>Pterygota</taxon>
        <taxon>Neoptera</taxon>
        <taxon>Paraneoptera</taxon>
        <taxon>Hemiptera</taxon>
        <taxon>Sternorrhyncha</taxon>
        <taxon>Aphidomorpha</taxon>
        <taxon>Aphidoidea</taxon>
        <taxon>Aphididae</taxon>
        <taxon>Aphidini</taxon>
        <taxon>Aphis</taxon>
        <taxon>Aphis</taxon>
    </lineage>
</organism>
<dbReference type="InterPro" id="IPR009057">
    <property type="entry name" value="Homeodomain-like_sf"/>
</dbReference>
<reference evidence="4 5" key="1">
    <citation type="submission" date="2019-08" db="EMBL/GenBank/DDBJ databases">
        <title>Whole genome of Aphis craccivora.</title>
        <authorList>
            <person name="Voronova N.V."/>
            <person name="Shulinski R.S."/>
            <person name="Bandarenka Y.V."/>
            <person name="Zhorov D.G."/>
            <person name="Warner D."/>
        </authorList>
    </citation>
    <scope>NUCLEOTIDE SEQUENCE [LARGE SCALE GENOMIC DNA]</scope>
    <source>
        <strain evidence="4">180601</strain>
        <tissue evidence="4">Whole Body</tissue>
    </source>
</reference>
<evidence type="ECO:0000313" key="5">
    <source>
        <dbReference type="Proteomes" id="UP000478052"/>
    </source>
</evidence>
<dbReference type="AlphaFoldDB" id="A0A6G0YZ75"/>
<feature type="domain" description="ISXO2-like transposase" evidence="3">
    <location>
        <begin position="64"/>
        <end position="201"/>
    </location>
</feature>
<evidence type="ECO:0000259" key="3">
    <source>
        <dbReference type="SMART" id="SM01126"/>
    </source>
</evidence>
<dbReference type="PANTHER" id="PTHR47163">
    <property type="entry name" value="DDE_TNP_IS1595 DOMAIN-CONTAINING PROTEIN"/>
    <property type="match status" value="1"/>
</dbReference>